<evidence type="ECO:0000313" key="6">
    <source>
        <dbReference type="Proteomes" id="UP000242815"/>
    </source>
</evidence>
<dbReference type="PANTHER" id="PTHR30204:SF67">
    <property type="entry name" value="HTH-TYPE TRANSCRIPTIONAL REGULATOR MLRA-RELATED"/>
    <property type="match status" value="1"/>
</dbReference>
<dbReference type="SMART" id="SM00422">
    <property type="entry name" value="HTH_MERR"/>
    <property type="match status" value="1"/>
</dbReference>
<dbReference type="CDD" id="cd01104">
    <property type="entry name" value="HTH_MlrA-CarA"/>
    <property type="match status" value="1"/>
</dbReference>
<dbReference type="PANTHER" id="PTHR30204">
    <property type="entry name" value="REDOX-CYCLING DRUG-SENSING TRANSCRIPTIONAL ACTIVATOR SOXR"/>
    <property type="match status" value="1"/>
</dbReference>
<evidence type="ECO:0000256" key="2">
    <source>
        <dbReference type="ARBA" id="ARBA00023125"/>
    </source>
</evidence>
<keyword evidence="1" id="KW-0805">Transcription regulation</keyword>
<dbReference type="GO" id="GO:0003677">
    <property type="term" value="F:DNA binding"/>
    <property type="evidence" value="ECO:0007669"/>
    <property type="project" value="UniProtKB-KW"/>
</dbReference>
<proteinExistence type="predicted"/>
<dbReference type="SUPFAM" id="SSF46955">
    <property type="entry name" value="Putative DNA-binding domain"/>
    <property type="match status" value="1"/>
</dbReference>
<name>A0A1I6BZ36_9GAMM</name>
<keyword evidence="2 5" id="KW-0238">DNA-binding</keyword>
<dbReference type="PROSITE" id="PS50937">
    <property type="entry name" value="HTH_MERR_2"/>
    <property type="match status" value="1"/>
</dbReference>
<accession>A0A1I6BZ36</accession>
<evidence type="ECO:0000313" key="5">
    <source>
        <dbReference type="EMBL" id="SFQ86206.1"/>
    </source>
</evidence>
<feature type="domain" description="HTH merR-type" evidence="4">
    <location>
        <begin position="19"/>
        <end position="88"/>
    </location>
</feature>
<dbReference type="RefSeq" id="WP_090539894.1">
    <property type="nucleotide sequence ID" value="NZ_FOYD01000009.1"/>
</dbReference>
<dbReference type="OrthoDB" id="9800334at2"/>
<dbReference type="GO" id="GO:0003700">
    <property type="term" value="F:DNA-binding transcription factor activity"/>
    <property type="evidence" value="ECO:0007669"/>
    <property type="project" value="InterPro"/>
</dbReference>
<dbReference type="Proteomes" id="UP000242815">
    <property type="component" value="Unassembled WGS sequence"/>
</dbReference>
<protein>
    <submittedName>
        <fullName evidence="5">DNA-binding transcriptional regulator, MerR family</fullName>
    </submittedName>
</protein>
<gene>
    <name evidence="5" type="ORF">SAMN05216578_10940</name>
</gene>
<dbReference type="InterPro" id="IPR000551">
    <property type="entry name" value="MerR-type_HTH_dom"/>
</dbReference>
<evidence type="ECO:0000259" key="4">
    <source>
        <dbReference type="PROSITE" id="PS50937"/>
    </source>
</evidence>
<evidence type="ECO:0000256" key="1">
    <source>
        <dbReference type="ARBA" id="ARBA00023015"/>
    </source>
</evidence>
<reference evidence="5 6" key="1">
    <citation type="submission" date="2016-10" db="EMBL/GenBank/DDBJ databases">
        <authorList>
            <person name="de Groot N.N."/>
        </authorList>
    </citation>
    <scope>NUCLEOTIDE SEQUENCE [LARGE SCALE GENOMIC DNA]</scope>
    <source>
        <strain evidence="5 6">JCM 18415</strain>
    </source>
</reference>
<dbReference type="InterPro" id="IPR009061">
    <property type="entry name" value="DNA-bd_dom_put_sf"/>
</dbReference>
<dbReference type="STRING" id="1002526.SAMN05216578_10940"/>
<dbReference type="Gene3D" id="1.10.1660.10">
    <property type="match status" value="1"/>
</dbReference>
<dbReference type="InterPro" id="IPR047057">
    <property type="entry name" value="MerR_fam"/>
</dbReference>
<dbReference type="Pfam" id="PF13411">
    <property type="entry name" value="MerR_1"/>
    <property type="match status" value="1"/>
</dbReference>
<dbReference type="EMBL" id="FOYD01000009">
    <property type="protein sequence ID" value="SFQ86206.1"/>
    <property type="molecule type" value="Genomic_DNA"/>
</dbReference>
<organism evidence="5 6">
    <name type="scientific">Halopseudomonas formosensis</name>
    <dbReference type="NCBI Taxonomy" id="1002526"/>
    <lineage>
        <taxon>Bacteria</taxon>
        <taxon>Pseudomonadati</taxon>
        <taxon>Pseudomonadota</taxon>
        <taxon>Gammaproteobacteria</taxon>
        <taxon>Pseudomonadales</taxon>
        <taxon>Pseudomonadaceae</taxon>
        <taxon>Halopseudomonas</taxon>
    </lineage>
</organism>
<evidence type="ECO:0000256" key="3">
    <source>
        <dbReference type="ARBA" id="ARBA00023163"/>
    </source>
</evidence>
<dbReference type="AlphaFoldDB" id="A0A1I6BZ36"/>
<keyword evidence="3" id="KW-0804">Transcription</keyword>
<sequence>MTDLSATPPAGRPSTDDDLLPIRDVAQLTGVNPITLRAWERRYGLIQPKRTEGGHRLYTPEDVAIIRQVLGWIERGVAVGKVGELLARQQVSTASDVTAEQRQSDTDIREWRERIMLLVEQFDDRQLHLAYGELYTGYPLLVVFQDILLPVWHELRQSKGFGDSSRWLFYDQFLRSRVLQRLQRTQQSSLPRVMLAGIQARELELLSAALLLGDDHQLSVSPVAAEQPIEELALLCQAQQPMALVLWLNTPLDTMLLRQLRALALTIDCPLGLAGPGSELVTGQLSGTPIAVLGATSGEARLPLRQLLSGRLDT</sequence>